<evidence type="ECO:0000313" key="2">
    <source>
        <dbReference type="EMBL" id="MBB2159293.1"/>
    </source>
</evidence>
<organism evidence="2 3">
    <name type="scientific">Gluconacetobacter sacchari</name>
    <dbReference type="NCBI Taxonomy" id="92759"/>
    <lineage>
        <taxon>Bacteria</taxon>
        <taxon>Pseudomonadati</taxon>
        <taxon>Pseudomonadota</taxon>
        <taxon>Alphaproteobacteria</taxon>
        <taxon>Acetobacterales</taxon>
        <taxon>Acetobacteraceae</taxon>
        <taxon>Gluconacetobacter</taxon>
    </lineage>
</organism>
<comment type="caution">
    <text evidence="2">The sequence shown here is derived from an EMBL/GenBank/DDBJ whole genome shotgun (WGS) entry which is preliminary data.</text>
</comment>
<accession>A0A7W4IAM6</accession>
<dbReference type="RefSeq" id="WP_182996161.1">
    <property type="nucleotide sequence ID" value="NZ_JABEQJ010000003.1"/>
</dbReference>
<evidence type="ECO:0000256" key="1">
    <source>
        <dbReference type="SAM" id="Phobius"/>
    </source>
</evidence>
<evidence type="ECO:0000313" key="3">
    <source>
        <dbReference type="Proteomes" id="UP000589085"/>
    </source>
</evidence>
<reference evidence="2 3" key="1">
    <citation type="submission" date="2020-04" db="EMBL/GenBank/DDBJ databases">
        <title>Description of novel Gluconacetobacter.</title>
        <authorList>
            <person name="Sombolestani A."/>
        </authorList>
    </citation>
    <scope>NUCLEOTIDE SEQUENCE [LARGE SCALE GENOMIC DNA]</scope>
    <source>
        <strain evidence="2 3">LMG 19747</strain>
    </source>
</reference>
<feature type="transmembrane region" description="Helical" evidence="1">
    <location>
        <begin position="6"/>
        <end position="26"/>
    </location>
</feature>
<keyword evidence="1" id="KW-0472">Membrane</keyword>
<keyword evidence="1" id="KW-0812">Transmembrane</keyword>
<sequence length="48" mass="5222">MSLTQDLSVIGAISAFWLVAMIAGSWKAPRTRRHARLPGRPTPSAWGC</sequence>
<dbReference type="Proteomes" id="UP000589085">
    <property type="component" value="Unassembled WGS sequence"/>
</dbReference>
<gene>
    <name evidence="2" type="ORF">HLH48_03725</name>
</gene>
<proteinExistence type="predicted"/>
<dbReference type="AlphaFoldDB" id="A0A7W4IAM6"/>
<keyword evidence="1" id="KW-1133">Transmembrane helix</keyword>
<name>A0A7W4IAM6_9PROT</name>
<dbReference type="EMBL" id="JABEQJ010000003">
    <property type="protein sequence ID" value="MBB2159293.1"/>
    <property type="molecule type" value="Genomic_DNA"/>
</dbReference>
<protein>
    <submittedName>
        <fullName evidence="2">Uncharacterized protein</fullName>
    </submittedName>
</protein>